<feature type="compositionally biased region" description="Basic and acidic residues" evidence="1">
    <location>
        <begin position="138"/>
        <end position="179"/>
    </location>
</feature>
<dbReference type="Proteomes" id="UP000663834">
    <property type="component" value="Unassembled WGS sequence"/>
</dbReference>
<evidence type="ECO:0000256" key="1">
    <source>
        <dbReference type="SAM" id="MobiDB-lite"/>
    </source>
</evidence>
<name>A0A816F8D9_9BILA</name>
<reference evidence="2" key="1">
    <citation type="submission" date="2021-02" db="EMBL/GenBank/DDBJ databases">
        <authorList>
            <person name="Nowell W R."/>
        </authorList>
    </citation>
    <scope>NUCLEOTIDE SEQUENCE</scope>
</reference>
<feature type="compositionally biased region" description="Basic residues" evidence="1">
    <location>
        <begin position="126"/>
        <end position="137"/>
    </location>
</feature>
<dbReference type="OrthoDB" id="10032805at2759"/>
<protein>
    <submittedName>
        <fullName evidence="2">Uncharacterized protein</fullName>
    </submittedName>
</protein>
<evidence type="ECO:0000313" key="3">
    <source>
        <dbReference type="Proteomes" id="UP000663834"/>
    </source>
</evidence>
<feature type="region of interest" description="Disordered" evidence="1">
    <location>
        <begin position="115"/>
        <end position="219"/>
    </location>
</feature>
<accession>A0A816F8D9</accession>
<feature type="compositionally biased region" description="Basic residues" evidence="1">
    <location>
        <begin position="190"/>
        <end position="200"/>
    </location>
</feature>
<evidence type="ECO:0000313" key="2">
    <source>
        <dbReference type="EMBL" id="CAF1659641.1"/>
    </source>
</evidence>
<comment type="caution">
    <text evidence="2">The sequence shown here is derived from an EMBL/GenBank/DDBJ whole genome shotgun (WGS) entry which is preliminary data.</text>
</comment>
<gene>
    <name evidence="2" type="ORF">KQP761_LOCUS31748</name>
</gene>
<proteinExistence type="predicted"/>
<dbReference type="EMBL" id="CAJNOW010017705">
    <property type="protein sequence ID" value="CAF1659641.1"/>
    <property type="molecule type" value="Genomic_DNA"/>
</dbReference>
<dbReference type="AlphaFoldDB" id="A0A816F8D9"/>
<sequence>MLYMPTTSTAMPVMLQETQQPQLQSSSRYYMLQTAPVIPAVPVLNTTYIYPRYGFVPKPVETSVTKDEIERTQPTQVFELSQPVQHVVHHQVQSCGTKTCPGYCELCCPWTEQPRARSTSPELNEHHHHHHHHHRHSRRDEFERDELDQTHPSKHETIDEKIERIRRELRDNSLPRRDQSTNTTDIIEHHHIHPRSRSNSRPRSASATRGAWRSSNQNDYPWRDSHLPAYREATFARAQTPVDDSRVWKETAHERSHQNTKHPTTYYSKKDYVYRPKSEVEARKYYVQSTGKDPDREVQQKLRGGTTTYKYNDTATSYYDKHQSKNYDHSFYSDLPKSTTTKTHTLRKIDSTNHHNLYACNEPCLHVVPKTGSTSDPPYMKILNAPVTYLH</sequence>
<organism evidence="2 3">
    <name type="scientific">Rotaria magnacalcarata</name>
    <dbReference type="NCBI Taxonomy" id="392030"/>
    <lineage>
        <taxon>Eukaryota</taxon>
        <taxon>Metazoa</taxon>
        <taxon>Spiralia</taxon>
        <taxon>Gnathifera</taxon>
        <taxon>Rotifera</taxon>
        <taxon>Eurotatoria</taxon>
        <taxon>Bdelloidea</taxon>
        <taxon>Philodinida</taxon>
        <taxon>Philodinidae</taxon>
        <taxon>Rotaria</taxon>
    </lineage>
</organism>